<evidence type="ECO:0000256" key="5">
    <source>
        <dbReference type="ARBA" id="ARBA00022729"/>
    </source>
</evidence>
<dbReference type="InterPro" id="IPR037066">
    <property type="entry name" value="Plug_dom_sf"/>
</dbReference>
<dbReference type="AlphaFoldDB" id="A0A445N0U7"/>
<evidence type="ECO:0000256" key="3">
    <source>
        <dbReference type="ARBA" id="ARBA00022452"/>
    </source>
</evidence>
<evidence type="ECO:0000256" key="4">
    <source>
        <dbReference type="ARBA" id="ARBA00022692"/>
    </source>
</evidence>
<evidence type="ECO:0000256" key="9">
    <source>
        <dbReference type="SAM" id="SignalP"/>
    </source>
</evidence>
<evidence type="ECO:0000256" key="2">
    <source>
        <dbReference type="ARBA" id="ARBA00022448"/>
    </source>
</evidence>
<accession>A0A445N0U7</accession>
<feature type="chain" id="PRO_5018993039" description="TonB-dependent receptor plug domain-containing protein" evidence="9">
    <location>
        <begin position="27"/>
        <end position="519"/>
    </location>
</feature>
<feature type="signal peptide" evidence="9">
    <location>
        <begin position="1"/>
        <end position="26"/>
    </location>
</feature>
<protein>
    <recommendedName>
        <fullName evidence="10">TonB-dependent receptor plug domain-containing protein</fullName>
    </recommendedName>
</protein>
<dbReference type="PROSITE" id="PS52016">
    <property type="entry name" value="TONB_DEPENDENT_REC_3"/>
    <property type="match status" value="1"/>
</dbReference>
<keyword evidence="6 8" id="KW-0472">Membrane</keyword>
<dbReference type="EMBL" id="OJIN01000197">
    <property type="protein sequence ID" value="SPD75355.1"/>
    <property type="molecule type" value="Genomic_DNA"/>
</dbReference>
<keyword evidence="3 8" id="KW-1134">Transmembrane beta strand</keyword>
<evidence type="ECO:0000313" key="11">
    <source>
        <dbReference type="EMBL" id="SPD75355.1"/>
    </source>
</evidence>
<keyword evidence="5 9" id="KW-0732">Signal</keyword>
<dbReference type="SUPFAM" id="SSF56935">
    <property type="entry name" value="Porins"/>
    <property type="match status" value="1"/>
</dbReference>
<reference evidence="11" key="1">
    <citation type="submission" date="2018-01" db="EMBL/GenBank/DDBJ databases">
        <authorList>
            <person name="Regsiter A."/>
            <person name="William W."/>
        </authorList>
    </citation>
    <scope>NUCLEOTIDE SEQUENCE</scope>
    <source>
        <strain evidence="11">TRIP AH-1</strain>
    </source>
</reference>
<dbReference type="Pfam" id="PF07715">
    <property type="entry name" value="Plug"/>
    <property type="match status" value="1"/>
</dbReference>
<organism evidence="11">
    <name type="scientific">uncultured Desulfobacterium sp</name>
    <dbReference type="NCBI Taxonomy" id="201089"/>
    <lineage>
        <taxon>Bacteria</taxon>
        <taxon>Pseudomonadati</taxon>
        <taxon>Thermodesulfobacteriota</taxon>
        <taxon>Desulfobacteria</taxon>
        <taxon>Desulfobacterales</taxon>
        <taxon>Desulfobacteriaceae</taxon>
        <taxon>Desulfobacterium</taxon>
        <taxon>environmental samples</taxon>
    </lineage>
</organism>
<evidence type="ECO:0000256" key="8">
    <source>
        <dbReference type="PROSITE-ProRule" id="PRU01360"/>
    </source>
</evidence>
<dbReference type="InterPro" id="IPR012910">
    <property type="entry name" value="Plug_dom"/>
</dbReference>
<dbReference type="PANTHER" id="PTHR30069:SF29">
    <property type="entry name" value="HEMOGLOBIN AND HEMOGLOBIN-HAPTOGLOBIN-BINDING PROTEIN 1-RELATED"/>
    <property type="match status" value="1"/>
</dbReference>
<keyword evidence="4 8" id="KW-0812">Transmembrane</keyword>
<proteinExistence type="inferred from homology"/>
<dbReference type="GO" id="GO:0009279">
    <property type="term" value="C:cell outer membrane"/>
    <property type="evidence" value="ECO:0007669"/>
    <property type="project" value="UniProtKB-SubCell"/>
</dbReference>
<dbReference type="Gene3D" id="2.170.130.10">
    <property type="entry name" value="TonB-dependent receptor, plug domain"/>
    <property type="match status" value="1"/>
</dbReference>
<dbReference type="Gene3D" id="2.40.170.20">
    <property type="entry name" value="TonB-dependent receptor, beta-barrel domain"/>
    <property type="match status" value="1"/>
</dbReference>
<evidence type="ECO:0000256" key="7">
    <source>
        <dbReference type="ARBA" id="ARBA00023237"/>
    </source>
</evidence>
<keyword evidence="2 8" id="KW-0813">Transport</keyword>
<name>A0A445N0U7_9BACT</name>
<evidence type="ECO:0000256" key="1">
    <source>
        <dbReference type="ARBA" id="ARBA00004571"/>
    </source>
</evidence>
<comment type="similarity">
    <text evidence="8">Belongs to the TonB-dependent receptor family.</text>
</comment>
<dbReference type="GO" id="GO:0015344">
    <property type="term" value="F:siderophore uptake transmembrane transporter activity"/>
    <property type="evidence" value="ECO:0007669"/>
    <property type="project" value="TreeGrafter"/>
</dbReference>
<dbReference type="InterPro" id="IPR039426">
    <property type="entry name" value="TonB-dep_rcpt-like"/>
</dbReference>
<dbReference type="PANTHER" id="PTHR30069">
    <property type="entry name" value="TONB-DEPENDENT OUTER MEMBRANE RECEPTOR"/>
    <property type="match status" value="1"/>
</dbReference>
<comment type="subcellular location">
    <subcellularLocation>
        <location evidence="1 8">Cell outer membrane</location>
        <topology evidence="1 8">Multi-pass membrane protein</topology>
    </subcellularLocation>
</comment>
<evidence type="ECO:0000259" key="10">
    <source>
        <dbReference type="Pfam" id="PF07715"/>
    </source>
</evidence>
<evidence type="ECO:0000256" key="6">
    <source>
        <dbReference type="ARBA" id="ARBA00023136"/>
    </source>
</evidence>
<feature type="domain" description="TonB-dependent receptor plug" evidence="10">
    <location>
        <begin position="61"/>
        <end position="164"/>
    </location>
</feature>
<keyword evidence="7 8" id="KW-0998">Cell outer membrane</keyword>
<sequence length="519" mass="59235">MKLKMLKQFCLGFLVASLFLPLPAFSEEENEDCPDCPKKEEKVKLDDVFVHAFGGGAVTYTPSSVIVDVDKYVKAGSVERIEDILMNIAGIDVMKSSGTPDPQAVILMRGFDDSRYIVAMDGRPITGSSGKTNTSIDWSSITLADVEKIEIIRGGGSAEYEAAEGGIINLVMKKGKKRDTLVPRVTYTQDYSKVFDYSDPDAHSERVTADGGVGGLTYFLNYGHKSSDGYLKNNQFRGYDYSTRFTYLFPFEGLFTFAYKESYFDREEPMINWPGVIGYDSDYPKVPEDADTIRTTWTNVSYDYPGMEAKKEVTNQNWDLSYEQPIGDTTLKMYGYKSKTEEDNWYVARTGTAPNYVYSQYYDGTKLTPTVNEDAVDGRGYIQRHLGCGTNWTLHPWQDNSLTLGYNFKRTEAEDMTKIYKIHAGYFDDLWIIDPKWTLKTGLRVTQVHHLTYPLLFLNEYPDYDNMTPAERAAYKAEHQYRHKFTPWFVLPKFALTYNIRPETNLFFTVSNDYDIPGC</sequence>
<dbReference type="GO" id="GO:0044718">
    <property type="term" value="P:siderophore transmembrane transport"/>
    <property type="evidence" value="ECO:0007669"/>
    <property type="project" value="TreeGrafter"/>
</dbReference>
<gene>
    <name evidence="11" type="ORF">PITCH_A540004</name>
</gene>
<dbReference type="InterPro" id="IPR036942">
    <property type="entry name" value="Beta-barrel_TonB_sf"/>
</dbReference>